<reference evidence="1 2" key="1">
    <citation type="submission" date="2020-11" db="EMBL/GenBank/DDBJ databases">
        <title>Hymenobacter sp.</title>
        <authorList>
            <person name="Kim M.K."/>
        </authorList>
    </citation>
    <scope>NUCLEOTIDE SEQUENCE [LARGE SCALE GENOMIC DNA]</scope>
    <source>
        <strain evidence="1 2">BT594</strain>
    </source>
</reference>
<dbReference type="Gene3D" id="3.40.1660.10">
    <property type="entry name" value="EreA-like (biosynthetic domain)"/>
    <property type="match status" value="1"/>
</dbReference>
<dbReference type="InterPro" id="IPR014622">
    <property type="entry name" value="UCP036794_erythomycin"/>
</dbReference>
<accession>A0ABS0L860</accession>
<protein>
    <submittedName>
        <fullName evidence="1">Erythromycin esterase family protein</fullName>
    </submittedName>
</protein>
<dbReference type="InterPro" id="IPR052036">
    <property type="entry name" value="Hydrolase/PRTase-associated"/>
</dbReference>
<dbReference type="EMBL" id="JADWYK010000024">
    <property type="protein sequence ID" value="MBG8556336.1"/>
    <property type="molecule type" value="Genomic_DNA"/>
</dbReference>
<evidence type="ECO:0000313" key="1">
    <source>
        <dbReference type="EMBL" id="MBG8556336.1"/>
    </source>
</evidence>
<dbReference type="PANTHER" id="PTHR31299:SF0">
    <property type="entry name" value="ESTERASE, PUTATIVE (AFU_ORTHOLOGUE AFUA_1G05850)-RELATED"/>
    <property type="match status" value="1"/>
</dbReference>
<organism evidence="1 2">
    <name type="scientific">Hymenobacter guriensis</name>
    <dbReference type="NCBI Taxonomy" id="2793065"/>
    <lineage>
        <taxon>Bacteria</taxon>
        <taxon>Pseudomonadati</taxon>
        <taxon>Bacteroidota</taxon>
        <taxon>Cytophagia</taxon>
        <taxon>Cytophagales</taxon>
        <taxon>Hymenobacteraceae</taxon>
        <taxon>Hymenobacter</taxon>
    </lineage>
</organism>
<dbReference type="SUPFAM" id="SSF159501">
    <property type="entry name" value="EreA/ChaN-like"/>
    <property type="match status" value="1"/>
</dbReference>
<evidence type="ECO:0000313" key="2">
    <source>
        <dbReference type="Proteomes" id="UP000601099"/>
    </source>
</evidence>
<dbReference type="Gene3D" id="3.30.1870.10">
    <property type="entry name" value="EreA-like, domain 2"/>
    <property type="match status" value="1"/>
</dbReference>
<dbReference type="CDD" id="cd14728">
    <property type="entry name" value="Ere-like"/>
    <property type="match status" value="1"/>
</dbReference>
<comment type="caution">
    <text evidence="1">The sequence shown here is derived from an EMBL/GenBank/DDBJ whole genome shotgun (WGS) entry which is preliminary data.</text>
</comment>
<dbReference type="Pfam" id="PF05139">
    <property type="entry name" value="Erythro_esteras"/>
    <property type="match status" value="1"/>
</dbReference>
<keyword evidence="2" id="KW-1185">Reference proteome</keyword>
<dbReference type="PANTHER" id="PTHR31299">
    <property type="entry name" value="ESTERASE, PUTATIVE (AFU_ORTHOLOGUE AFUA_1G05850)-RELATED"/>
    <property type="match status" value="1"/>
</dbReference>
<dbReference type="Proteomes" id="UP000601099">
    <property type="component" value="Unassembled WGS sequence"/>
</dbReference>
<gene>
    <name evidence="1" type="ORF">I5L79_22510</name>
</gene>
<dbReference type="InterPro" id="IPR007815">
    <property type="entry name" value="Emycin_Estase"/>
</dbReference>
<proteinExistence type="predicted"/>
<sequence>MPTTLPTHPLTSTADLDPLLEAIGDARIVLLGEASHGTSEYYTWRTAISKRLIQEKGFRFIAVEGDWPDCFEVNAAIKQDTVSYGTPAKLLQTFNRWPTWMWGNWEIAALVEWMHQHNRQQPQEQRVGFYGLDVYSLWESLQEILHYVEKQGDGAVQAAHKAFQCFEPFGNDPQEYAQAVAYVSQDCEDEVTDMLQALRQQVASHHPQGLPEREQQFNAEQNALVAVNAERYYRAMIQGGSASWNVRDQHMMETLMRLLDLHGPDSKAIIWEHNTHIGDARYTDMPRDGSVNVGQLAREAYGRDQMFAVGFGSYQGTVVAGKKWGATPEKMTVPEAARGSWEHMLHEQLGGQNALLFSEELHGVAALRKPIGHRAIGVVYRPEFERFGNYVPSIVPERYDAFLFIDQTQALHALPTRPDEHTPPDMYPWGE</sequence>
<dbReference type="Gene3D" id="1.20.1440.30">
    <property type="entry name" value="Biosynthetic Protein domain"/>
    <property type="match status" value="1"/>
</dbReference>
<name>A0ABS0L860_9BACT</name>
<dbReference type="RefSeq" id="WP_196957354.1">
    <property type="nucleotide sequence ID" value="NZ_JADWYK010000024.1"/>
</dbReference>
<dbReference type="PIRSF" id="PIRSF036794">
    <property type="entry name" value="UCP_erythr_ester"/>
    <property type="match status" value="1"/>
</dbReference>